<dbReference type="HOGENOM" id="CLU_2506130_0_0_12"/>
<comment type="subcellular location">
    <subcellularLocation>
        <location evidence="2 8">Cell outer membrane</location>
        <topology evidence="2 8">Lipid-anchor</topology>
    </subcellularLocation>
</comment>
<reference evidence="9 10" key="1">
    <citation type="journal article" date="2012" name="J. Bacteriol.">
        <title>Complete Genome Sequence of Borrelia crocidurae.</title>
        <authorList>
            <person name="Elbir H."/>
            <person name="Gimenez G."/>
            <person name="Robert C."/>
            <person name="Bergstrom S."/>
            <person name="Cutler S."/>
            <person name="Raoult D."/>
            <person name="Drancourt M."/>
        </authorList>
    </citation>
    <scope>NUCLEOTIDE SEQUENCE [LARGE SCALE GENOMIC DNA]</scope>
    <source>
        <strain evidence="9 10">Achema</strain>
        <plasmid evidence="10">unnamed32</plasmid>
    </source>
</reference>
<dbReference type="Pfam" id="PF00921">
    <property type="entry name" value="Lipoprotein_2"/>
    <property type="match status" value="1"/>
</dbReference>
<evidence type="ECO:0000313" key="10">
    <source>
        <dbReference type="Proteomes" id="UP000005212"/>
    </source>
</evidence>
<reference evidence="10" key="2">
    <citation type="submission" date="2012-03" db="EMBL/GenBank/DDBJ databases">
        <title>Complete genome sequence of Borrelia crocidurae.</title>
        <authorList>
            <person name="Elbir H."/>
            <person name="Gimenez G."/>
            <person name="Robert C."/>
            <person name="Raoult D."/>
            <person name="Drancourt M."/>
        </authorList>
    </citation>
    <scope>NUCLEOTIDE SEQUENCE [LARGE SCALE GENOMIC DNA]</scope>
    <source>
        <strain evidence="10">Achema</strain>
        <plasmid evidence="10">unnamed32</plasmid>
    </source>
</reference>
<evidence type="ECO:0000256" key="8">
    <source>
        <dbReference type="RuleBase" id="RU363105"/>
    </source>
</evidence>
<keyword evidence="9" id="KW-0614">Plasmid</keyword>
<keyword evidence="7 8" id="KW-0449">Lipoprotein</keyword>
<evidence type="ECO:0000313" key="9">
    <source>
        <dbReference type="EMBL" id="AFI32167.1"/>
    </source>
</evidence>
<dbReference type="InterPro" id="IPR000680">
    <property type="entry name" value="Borrelia_lipo"/>
</dbReference>
<comment type="function">
    <text evidence="1 8">The Vlp and Vsp proteins are antigenically distinct proteins, only one vlp or vsp gene is transcriptionally active at any one time. Switching between these genes is a mechanism of host immune response evasion.</text>
</comment>
<dbReference type="Proteomes" id="UP000005212">
    <property type="component" value="Plasmid unnamed32"/>
</dbReference>
<evidence type="ECO:0000256" key="2">
    <source>
        <dbReference type="ARBA" id="ARBA00004459"/>
    </source>
</evidence>
<evidence type="ECO:0000256" key="6">
    <source>
        <dbReference type="ARBA" id="ARBA00023237"/>
    </source>
</evidence>
<dbReference type="AlphaFoldDB" id="I0FFB1"/>
<dbReference type="EMBL" id="CP003458">
    <property type="protein sequence ID" value="AFI32167.1"/>
    <property type="molecule type" value="Genomic_DNA"/>
</dbReference>
<organism evidence="9 10">
    <name type="scientific">Borrelia crocidurae (strain Achema)</name>
    <dbReference type="NCBI Taxonomy" id="1155096"/>
    <lineage>
        <taxon>Bacteria</taxon>
        <taxon>Pseudomonadati</taxon>
        <taxon>Spirochaetota</taxon>
        <taxon>Spirochaetia</taxon>
        <taxon>Spirochaetales</taxon>
        <taxon>Borreliaceae</taxon>
        <taxon>Borrelia</taxon>
    </lineage>
</organism>
<evidence type="ECO:0000256" key="7">
    <source>
        <dbReference type="ARBA" id="ARBA00023288"/>
    </source>
</evidence>
<keyword evidence="3" id="KW-0732">Signal</keyword>
<gene>
    <name evidence="9" type="ordered locus">Q7M_1169</name>
</gene>
<keyword evidence="5 8" id="KW-0564">Palmitate</keyword>
<geneLocation type="plasmid" evidence="10">
    <name>unnamed32</name>
</geneLocation>
<keyword evidence="6 8" id="KW-0998">Cell outer membrane</keyword>
<proteinExistence type="predicted"/>
<dbReference type="SUPFAM" id="SSF74748">
    <property type="entry name" value="Variable surface antigen VlsE"/>
    <property type="match status" value="1"/>
</dbReference>
<accession>I0FFB1</accession>
<dbReference type="GO" id="GO:0009279">
    <property type="term" value="C:cell outer membrane"/>
    <property type="evidence" value="ECO:0007669"/>
    <property type="project" value="UniProtKB-SubCell"/>
</dbReference>
<evidence type="ECO:0000256" key="3">
    <source>
        <dbReference type="ARBA" id="ARBA00022729"/>
    </source>
</evidence>
<keyword evidence="4 8" id="KW-0472">Membrane</keyword>
<protein>
    <recommendedName>
        <fullName evidence="8">Variable large protein</fullName>
    </recommendedName>
</protein>
<dbReference type="PATRIC" id="fig|1155096.3.peg.1402"/>
<dbReference type="KEGG" id="bcw:Q7M_1169"/>
<evidence type="ECO:0000256" key="5">
    <source>
        <dbReference type="ARBA" id="ARBA00023139"/>
    </source>
</evidence>
<evidence type="ECO:0000256" key="1">
    <source>
        <dbReference type="ARBA" id="ARBA00003932"/>
    </source>
</evidence>
<name>I0FFB1_BORCA</name>
<sequence>MVENKLDKIIAGAKEANEAIGNAGDIDNLVKGIKGIVGVVLKEGNAEAGDDKNAENLSSRNNDGAGKLFTNFADADAKKVVEGAE</sequence>
<evidence type="ECO:0000256" key="4">
    <source>
        <dbReference type="ARBA" id="ARBA00023136"/>
    </source>
</evidence>